<organism evidence="1 2">
    <name type="scientific">Cutibacterium porci</name>
    <dbReference type="NCBI Taxonomy" id="2605781"/>
    <lineage>
        <taxon>Bacteria</taxon>
        <taxon>Bacillati</taxon>
        <taxon>Actinomycetota</taxon>
        <taxon>Actinomycetes</taxon>
        <taxon>Propionibacteriales</taxon>
        <taxon>Propionibacteriaceae</taxon>
        <taxon>Cutibacterium</taxon>
    </lineage>
</organism>
<dbReference type="Proteomes" id="UP000466104">
    <property type="component" value="Unassembled WGS sequence"/>
</dbReference>
<dbReference type="EMBL" id="VUMG01000005">
    <property type="protein sequence ID" value="MSS46705.1"/>
    <property type="molecule type" value="Genomic_DNA"/>
</dbReference>
<keyword evidence="2" id="KW-1185">Reference proteome</keyword>
<accession>A0A7K0J9R6</accession>
<dbReference type="AlphaFoldDB" id="A0A7K0J9R6"/>
<evidence type="ECO:0000313" key="1">
    <source>
        <dbReference type="EMBL" id="MSS46705.1"/>
    </source>
</evidence>
<name>A0A7K0J9R6_9ACTN</name>
<proteinExistence type="predicted"/>
<evidence type="ECO:0000313" key="2">
    <source>
        <dbReference type="Proteomes" id="UP000466104"/>
    </source>
</evidence>
<dbReference type="RefSeq" id="WP_154565070.1">
    <property type="nucleotide sequence ID" value="NZ_VUMG01000005.1"/>
</dbReference>
<comment type="caution">
    <text evidence="1">The sequence shown here is derived from an EMBL/GenBank/DDBJ whole genome shotgun (WGS) entry which is preliminary data.</text>
</comment>
<protein>
    <submittedName>
        <fullName evidence="1">Uncharacterized protein</fullName>
    </submittedName>
</protein>
<sequence length="97" mass="10687">MKIPRLLQKEQAKTIGGHEVWGTKKTEFIQYGYDAQLGIDGTAVIITRKDPTHIKVTVPPFKFTGHSNEEFKKAAEDNGAISFVTADIDAAKAITEL</sequence>
<reference evidence="1 2" key="1">
    <citation type="submission" date="2019-08" db="EMBL/GenBank/DDBJ databases">
        <title>In-depth cultivation of the pig gut microbiome towards novel bacterial diversity and tailored functional studies.</title>
        <authorList>
            <person name="Wylensek D."/>
            <person name="Hitch T.C.A."/>
            <person name="Clavel T."/>
        </authorList>
    </citation>
    <scope>NUCLEOTIDE SEQUENCE [LARGE SCALE GENOMIC DNA]</scope>
    <source>
        <strain evidence="1 2">WCA-380-WT-3A</strain>
    </source>
</reference>
<gene>
    <name evidence="1" type="ORF">FYJ43_11925</name>
</gene>